<dbReference type="RefSeq" id="WP_274047233.1">
    <property type="nucleotide sequence ID" value="NZ_JANCPR020000058.1"/>
</dbReference>
<dbReference type="SMART" id="SM01043">
    <property type="entry name" value="BTAD"/>
    <property type="match status" value="1"/>
</dbReference>
<name>A0ABT7A7Z4_9ACTN</name>
<dbReference type="Pfam" id="PF00486">
    <property type="entry name" value="Trans_reg_C"/>
    <property type="match status" value="1"/>
</dbReference>
<evidence type="ECO:0000313" key="10">
    <source>
        <dbReference type="Proteomes" id="UP001214441"/>
    </source>
</evidence>
<keyword evidence="2" id="KW-0902">Two-component regulatory system</keyword>
<dbReference type="InterPro" id="IPR019734">
    <property type="entry name" value="TPR_rpt"/>
</dbReference>
<dbReference type="Gene3D" id="1.10.10.10">
    <property type="entry name" value="Winged helix-like DNA-binding domain superfamily/Winged helix DNA-binding domain"/>
    <property type="match status" value="1"/>
</dbReference>
<accession>A0ABT7A7Z4</accession>
<evidence type="ECO:0000256" key="1">
    <source>
        <dbReference type="ARBA" id="ARBA00005820"/>
    </source>
</evidence>
<dbReference type="PANTHER" id="PTHR35807">
    <property type="entry name" value="TRANSCRIPTIONAL REGULATOR REDD-RELATED"/>
    <property type="match status" value="1"/>
</dbReference>
<keyword evidence="10" id="KW-1185">Reference proteome</keyword>
<evidence type="ECO:0000259" key="8">
    <source>
        <dbReference type="PROSITE" id="PS51755"/>
    </source>
</evidence>
<dbReference type="EMBL" id="JANCPR020000058">
    <property type="protein sequence ID" value="MDJ1137464.1"/>
    <property type="molecule type" value="Genomic_DNA"/>
</dbReference>
<evidence type="ECO:0000256" key="4">
    <source>
        <dbReference type="ARBA" id="ARBA00023125"/>
    </source>
</evidence>
<dbReference type="InterPro" id="IPR001867">
    <property type="entry name" value="OmpR/PhoB-type_DNA-bd"/>
</dbReference>
<comment type="caution">
    <text evidence="9">The sequence shown here is derived from an EMBL/GenBank/DDBJ whole genome shotgun (WGS) entry which is preliminary data.</text>
</comment>
<gene>
    <name evidence="9" type="ORF">NMN56_037040</name>
</gene>
<dbReference type="InterPro" id="IPR016032">
    <property type="entry name" value="Sig_transdc_resp-reg_C-effctor"/>
</dbReference>
<dbReference type="InterPro" id="IPR036388">
    <property type="entry name" value="WH-like_DNA-bd_sf"/>
</dbReference>
<dbReference type="InterPro" id="IPR011990">
    <property type="entry name" value="TPR-like_helical_dom_sf"/>
</dbReference>
<feature type="repeat" description="TPR" evidence="6">
    <location>
        <begin position="118"/>
        <end position="151"/>
    </location>
</feature>
<dbReference type="Proteomes" id="UP001214441">
    <property type="component" value="Unassembled WGS sequence"/>
</dbReference>
<evidence type="ECO:0000313" key="9">
    <source>
        <dbReference type="EMBL" id="MDJ1137464.1"/>
    </source>
</evidence>
<evidence type="ECO:0000256" key="2">
    <source>
        <dbReference type="ARBA" id="ARBA00023012"/>
    </source>
</evidence>
<dbReference type="InterPro" id="IPR051677">
    <property type="entry name" value="AfsR-DnrI-RedD_regulator"/>
</dbReference>
<organism evidence="9 10">
    <name type="scientific">Streptomyces iconiensis</name>
    <dbReference type="NCBI Taxonomy" id="1384038"/>
    <lineage>
        <taxon>Bacteria</taxon>
        <taxon>Bacillati</taxon>
        <taxon>Actinomycetota</taxon>
        <taxon>Actinomycetes</taxon>
        <taxon>Kitasatosporales</taxon>
        <taxon>Streptomycetaceae</taxon>
        <taxon>Streptomyces</taxon>
    </lineage>
</organism>
<dbReference type="InterPro" id="IPR005158">
    <property type="entry name" value="BTAD"/>
</dbReference>
<keyword evidence="4 7" id="KW-0238">DNA-binding</keyword>
<dbReference type="PROSITE" id="PS51755">
    <property type="entry name" value="OMPR_PHOB"/>
    <property type="match status" value="1"/>
</dbReference>
<dbReference type="Pfam" id="PF03704">
    <property type="entry name" value="BTAD"/>
    <property type="match status" value="1"/>
</dbReference>
<comment type="similarity">
    <text evidence="1">Belongs to the AfsR/DnrI/RedD regulatory family.</text>
</comment>
<sequence>MEREQVPESPEVSMRYEMLGPLQVRRGHESHSLSAPKTEITLASLLIGAGRVTTKEQLIADIWGSHPPRRPAAAMHVYISQLRKFLVSAGDREGRAISTKSSGYLFHLNGAEYDVAEFRTAMRNGREHQQAGRYEEALECFDRAHSLNRGPVLDGLAEGQVLSSFAAWAEEEHLECLELSVDAHTALGRHREVLSLLNGLIAQYPLRETFYRQLMLVLYRSERQAEALQVYRSAQRVLRAELGLEPCRSLRRVHHAILTSDRTLDLPVAS</sequence>
<feature type="domain" description="OmpR/PhoB-type" evidence="8">
    <location>
        <begin position="4"/>
        <end position="108"/>
    </location>
</feature>
<evidence type="ECO:0000256" key="7">
    <source>
        <dbReference type="PROSITE-ProRule" id="PRU01091"/>
    </source>
</evidence>
<protein>
    <submittedName>
        <fullName evidence="9">AfsR/SARP family transcriptional regulator</fullName>
    </submittedName>
</protein>
<dbReference type="PROSITE" id="PS50005">
    <property type="entry name" value="TPR"/>
    <property type="match status" value="1"/>
</dbReference>
<evidence type="ECO:0000256" key="5">
    <source>
        <dbReference type="ARBA" id="ARBA00023163"/>
    </source>
</evidence>
<dbReference type="Gene3D" id="1.25.40.10">
    <property type="entry name" value="Tetratricopeptide repeat domain"/>
    <property type="match status" value="1"/>
</dbReference>
<reference evidence="9 10" key="1">
    <citation type="submission" date="2023-05" db="EMBL/GenBank/DDBJ databases">
        <title>Streptantibioticus silvisoli sp. nov., acidotolerant actinomycetes 1 from pine litter.</title>
        <authorList>
            <person name="Swiecimska M."/>
            <person name="Golinska P."/>
            <person name="Sangal V."/>
            <person name="Wachnowicz B."/>
            <person name="Goodfellow M."/>
        </authorList>
    </citation>
    <scope>NUCLEOTIDE SEQUENCE [LARGE SCALE GENOMIC DNA]</scope>
    <source>
        <strain evidence="9 10">DSM 42109</strain>
    </source>
</reference>
<dbReference type="CDD" id="cd15831">
    <property type="entry name" value="BTAD"/>
    <property type="match status" value="1"/>
</dbReference>
<dbReference type="SUPFAM" id="SSF46894">
    <property type="entry name" value="C-terminal effector domain of the bipartite response regulators"/>
    <property type="match status" value="1"/>
</dbReference>
<dbReference type="SUPFAM" id="SSF48452">
    <property type="entry name" value="TPR-like"/>
    <property type="match status" value="1"/>
</dbReference>
<keyword evidence="6" id="KW-0802">TPR repeat</keyword>
<evidence type="ECO:0000256" key="6">
    <source>
        <dbReference type="PROSITE-ProRule" id="PRU00339"/>
    </source>
</evidence>
<keyword evidence="3" id="KW-0805">Transcription regulation</keyword>
<feature type="DNA-binding region" description="OmpR/PhoB-type" evidence="7">
    <location>
        <begin position="4"/>
        <end position="108"/>
    </location>
</feature>
<proteinExistence type="inferred from homology"/>
<dbReference type="PANTHER" id="PTHR35807:SF1">
    <property type="entry name" value="TRANSCRIPTIONAL REGULATOR REDD"/>
    <property type="match status" value="1"/>
</dbReference>
<evidence type="ECO:0000256" key="3">
    <source>
        <dbReference type="ARBA" id="ARBA00023015"/>
    </source>
</evidence>
<keyword evidence="5" id="KW-0804">Transcription</keyword>
<dbReference type="SMART" id="SM00862">
    <property type="entry name" value="Trans_reg_C"/>
    <property type="match status" value="1"/>
</dbReference>